<dbReference type="EMBL" id="JASDAP010000022">
    <property type="protein sequence ID" value="KAK1884021.1"/>
    <property type="molecule type" value="Genomic_DNA"/>
</dbReference>
<dbReference type="InterPro" id="IPR001064">
    <property type="entry name" value="Beta/gamma_crystallin"/>
</dbReference>
<evidence type="ECO:0000256" key="3">
    <source>
        <dbReference type="SAM" id="MobiDB-lite"/>
    </source>
</evidence>
<name>A0AAD9BHZ7_DISEL</name>
<organism evidence="5 6">
    <name type="scientific">Dissostichus eleginoides</name>
    <name type="common">Patagonian toothfish</name>
    <name type="synonym">Dissostichus amissus</name>
    <dbReference type="NCBI Taxonomy" id="100907"/>
    <lineage>
        <taxon>Eukaryota</taxon>
        <taxon>Metazoa</taxon>
        <taxon>Chordata</taxon>
        <taxon>Craniata</taxon>
        <taxon>Vertebrata</taxon>
        <taxon>Euteleostomi</taxon>
        <taxon>Actinopterygii</taxon>
        <taxon>Neopterygii</taxon>
        <taxon>Teleostei</taxon>
        <taxon>Neoteleostei</taxon>
        <taxon>Acanthomorphata</taxon>
        <taxon>Eupercaria</taxon>
        <taxon>Perciformes</taxon>
        <taxon>Notothenioidei</taxon>
        <taxon>Nototheniidae</taxon>
        <taxon>Dissostichus</taxon>
    </lineage>
</organism>
<feature type="region of interest" description="Disordered" evidence="3">
    <location>
        <begin position="1"/>
        <end position="38"/>
    </location>
</feature>
<comment type="similarity">
    <text evidence="1">Belongs to the beta/gamma-crystallin family.</text>
</comment>
<evidence type="ECO:0000256" key="2">
    <source>
        <dbReference type="ARBA" id="ARBA00022737"/>
    </source>
</evidence>
<evidence type="ECO:0000259" key="4">
    <source>
        <dbReference type="Pfam" id="PF00030"/>
    </source>
</evidence>
<gene>
    <name evidence="5" type="ORF">KUDE01_022343</name>
</gene>
<keyword evidence="2" id="KW-0677">Repeat</keyword>
<feature type="compositionally biased region" description="Polar residues" evidence="3">
    <location>
        <begin position="1"/>
        <end position="13"/>
    </location>
</feature>
<protein>
    <submittedName>
        <fullName evidence="5">Beta-crystallin B1</fullName>
    </submittedName>
</protein>
<evidence type="ECO:0000313" key="5">
    <source>
        <dbReference type="EMBL" id="KAK1884021.1"/>
    </source>
</evidence>
<evidence type="ECO:0000313" key="6">
    <source>
        <dbReference type="Proteomes" id="UP001228049"/>
    </source>
</evidence>
<keyword evidence="6" id="KW-1185">Reference proteome</keyword>
<dbReference type="Gene3D" id="2.60.20.10">
    <property type="entry name" value="Crystallins"/>
    <property type="match status" value="1"/>
</dbReference>
<accession>A0AAD9BHZ7</accession>
<feature type="compositionally biased region" description="Low complexity" evidence="3">
    <location>
        <begin position="20"/>
        <end position="32"/>
    </location>
</feature>
<reference evidence="5" key="1">
    <citation type="submission" date="2023-04" db="EMBL/GenBank/DDBJ databases">
        <title>Chromosome-level genome of Chaenocephalus aceratus.</title>
        <authorList>
            <person name="Park H."/>
        </authorList>
    </citation>
    <scope>NUCLEOTIDE SEQUENCE</scope>
    <source>
        <strain evidence="5">DE</strain>
        <tissue evidence="5">Muscle</tissue>
    </source>
</reference>
<dbReference type="AlphaFoldDB" id="A0AAD9BHZ7"/>
<evidence type="ECO:0000256" key="1">
    <source>
        <dbReference type="ARBA" id="ARBA00009646"/>
    </source>
</evidence>
<sequence>MSQTAKSASSQGTDAKDKGAPPAATSKATKTGEPGMGSFRMMMFDQENFQGKMIEVQNECMNVCDRGMDRVRSIIVECGP</sequence>
<dbReference type="Proteomes" id="UP001228049">
    <property type="component" value="Unassembled WGS sequence"/>
</dbReference>
<dbReference type="Pfam" id="PF00030">
    <property type="entry name" value="Crystall"/>
    <property type="match status" value="1"/>
</dbReference>
<dbReference type="InterPro" id="IPR011024">
    <property type="entry name" value="G_crystallin-like"/>
</dbReference>
<feature type="domain" description="Beta/gamma crystallin 'Greek key'" evidence="4">
    <location>
        <begin position="40"/>
        <end position="79"/>
    </location>
</feature>
<dbReference type="SUPFAM" id="SSF49695">
    <property type="entry name" value="gamma-Crystallin-like"/>
    <property type="match status" value="1"/>
</dbReference>
<comment type="caution">
    <text evidence="5">The sequence shown here is derived from an EMBL/GenBank/DDBJ whole genome shotgun (WGS) entry which is preliminary data.</text>
</comment>
<proteinExistence type="inferred from homology"/>